<comment type="caution">
    <text evidence="2">The sequence shown here is derived from an EMBL/GenBank/DDBJ whole genome shotgun (WGS) entry which is preliminary data.</text>
</comment>
<keyword evidence="3" id="KW-1185">Reference proteome</keyword>
<evidence type="ECO:0000256" key="1">
    <source>
        <dbReference type="SAM" id="MobiDB-lite"/>
    </source>
</evidence>
<protein>
    <submittedName>
        <fullName evidence="2">Uncharacterized protein</fullName>
    </submittedName>
</protein>
<dbReference type="Proteomes" id="UP001206483">
    <property type="component" value="Unassembled WGS sequence"/>
</dbReference>
<feature type="compositionally biased region" description="Low complexity" evidence="1">
    <location>
        <begin position="246"/>
        <end position="257"/>
    </location>
</feature>
<sequence>MLIPREECRRWSEPLGGYGTRVAALLMDDGIPVTHVEVDTGALADDEDGGTVWVGFPPVSTARRAGIEGGTYLSLCWNHLSGWSARGETDRDTLDRWLGAGLEPPPERVAAFAAAALLDFHHTGSTERPYYRGMEHNRQALLDRLTDAYREKAAVPSFRRTFAIQRSKSTRRHVLAQLGDRRPGSVVLGRDEFEALCRVLEWSHQGDWQEYEMAELTEALLADLRSRYRLTGGGDGSGDGAGPVPAQQAFRTTAARQLGRPRRG</sequence>
<proteinExistence type="predicted"/>
<feature type="region of interest" description="Disordered" evidence="1">
    <location>
        <begin position="233"/>
        <end position="264"/>
    </location>
</feature>
<gene>
    <name evidence="2" type="ORF">FHR36_007477</name>
</gene>
<organism evidence="2 3">
    <name type="scientific">Kitasatospora paracochleata</name>
    <dbReference type="NCBI Taxonomy" id="58354"/>
    <lineage>
        <taxon>Bacteria</taxon>
        <taxon>Bacillati</taxon>
        <taxon>Actinomycetota</taxon>
        <taxon>Actinomycetes</taxon>
        <taxon>Kitasatosporales</taxon>
        <taxon>Streptomycetaceae</taxon>
        <taxon>Kitasatospora</taxon>
    </lineage>
</organism>
<dbReference type="EMBL" id="JAMZDX010000008">
    <property type="protein sequence ID" value="MCP2314278.1"/>
    <property type="molecule type" value="Genomic_DNA"/>
</dbReference>
<evidence type="ECO:0000313" key="3">
    <source>
        <dbReference type="Proteomes" id="UP001206483"/>
    </source>
</evidence>
<evidence type="ECO:0000313" key="2">
    <source>
        <dbReference type="EMBL" id="MCP2314278.1"/>
    </source>
</evidence>
<accession>A0ABT1JB24</accession>
<dbReference type="RefSeq" id="WP_253804595.1">
    <property type="nucleotide sequence ID" value="NZ_BAAAUB010000114.1"/>
</dbReference>
<name>A0ABT1JB24_9ACTN</name>
<reference evidence="2 3" key="1">
    <citation type="submission" date="2022-06" db="EMBL/GenBank/DDBJ databases">
        <title>Sequencing the genomes of 1000 actinobacteria strains.</title>
        <authorList>
            <person name="Klenk H.-P."/>
        </authorList>
    </citation>
    <scope>NUCLEOTIDE SEQUENCE [LARGE SCALE GENOMIC DNA]</scope>
    <source>
        <strain evidence="2 3">DSM 41656</strain>
    </source>
</reference>